<comment type="caution">
    <text evidence="9">The sequence shown here is derived from an EMBL/GenBank/DDBJ whole genome shotgun (WGS) entry which is preliminary data.</text>
</comment>
<reference evidence="9" key="2">
    <citation type="journal article" date="2018" name="Environ. Sci. Technol.">
        <title>The Toxicogenome of Hyalella azteca: A Model for Sediment Ecotoxicology and Evolutionary Toxicology.</title>
        <authorList>
            <person name="Poynton H.C."/>
            <person name="Hasenbein S."/>
            <person name="Benoit J.B."/>
            <person name="Sepulveda M.S."/>
            <person name="Poelchau M.F."/>
            <person name="Hughes D.S.T."/>
            <person name="Murali S.C."/>
            <person name="Chen S."/>
            <person name="Glastad K.M."/>
            <person name="Goodisman M.A.D."/>
            <person name="Werren J.H."/>
            <person name="Vineis J.H."/>
            <person name="Bowen J.L."/>
            <person name="Friedrich M."/>
            <person name="Jones J."/>
            <person name="Robertson H.M."/>
            <person name="Feyereisen R."/>
            <person name="Mechler-Hickson A."/>
            <person name="Mathers N."/>
            <person name="Lee C.E."/>
            <person name="Colbourne J.K."/>
            <person name="Biales A."/>
            <person name="Johnston J.S."/>
            <person name="Wellborn G.A."/>
            <person name="Rosendale A.J."/>
            <person name="Cridge A.G."/>
            <person name="Munoz-Torres M.C."/>
            <person name="Bain P.A."/>
            <person name="Manny A.R."/>
            <person name="Major K.M."/>
            <person name="Lambert F.N."/>
            <person name="Vulpe C.D."/>
            <person name="Tuck P."/>
            <person name="Blalock B.J."/>
            <person name="Lin Y.Y."/>
            <person name="Smith M.E."/>
            <person name="Ochoa-Acuna H."/>
            <person name="Chen M.M."/>
            <person name="Childers C.P."/>
            <person name="Qu J."/>
            <person name="Dugan S."/>
            <person name="Lee S.L."/>
            <person name="Chao H."/>
            <person name="Dinh H."/>
            <person name="Han Y."/>
            <person name="Doddapaneni H."/>
            <person name="Worley K.C."/>
            <person name="Muzny D.M."/>
            <person name="Gibbs R.A."/>
            <person name="Richards S."/>
        </authorList>
    </citation>
    <scope>NUCLEOTIDE SEQUENCE</scope>
    <source>
        <strain evidence="9">HAZT.00-mixed</strain>
        <tissue evidence="9">Whole organism</tissue>
    </source>
</reference>
<dbReference type="EC" id="6.2.1.3" evidence="6"/>
<dbReference type="PANTHER" id="PTHR43272:SF83">
    <property type="entry name" value="ACYL-COA SYNTHETASE LONG-CHAIN, ISOFORM J"/>
    <property type="match status" value="1"/>
</dbReference>
<sequence length="670" mass="74408">MVKQRSKRCPDNTWRIEDSNLRKAGFAQERELSEAGASTLLHVVEYSARKNGPRPCMGTRTLINRQVEHKNGSKIEKLELGEYVWESYDDVKTKIDKIAASVISMGFKPKSRIAIFAETRADWFTMAVGCLRAGVTLVTLYTNLSDSSVVHGINETEVDTVISSYELLPRLCALLSQLKRVKRVIVLEDQLEGMGNPTKMSTDVSFVSFSSLLLTPNLKCLEEYKGPEKDDIAIIMYTSGSTGNPKGVLISHKNIFCGILSFPYKVNVKSDDRYLAFLPLPHVMELCAETVMMALGVGIAYSSPHTLTNASPKIMSGTLGDARVAQPTYINAVPLLLDRIIKTIFTAVEKQGKMKAKIFHEALRYKMNNRNGFTSSLANLFVFKKVRAELGGRLRLVVSGGAPLSPRSDRIFSAMFGCDVRVGYGSTETTACSSMMDVDDSVPGSVGTPNRNCPILLENWEEGGYRVTDKPRPRGEVLVGGDGVAVAYLNLQQQTDESFVVRNGMRYFKTGDIGEFDDRGVLFLIDRKGDLTKLQNGEYVALGNVEANLKSHVLVNNLCAFGDENRNYVVLVIVPVEEHLRLLAEKIGRTEPSTFENLCRDPRVISAVLEELTEYGKKQDLTKTELPKKVYLSTDEWTPENGLITSAFKLRRKPISRHYATQVAAMYAEG</sequence>
<dbReference type="GO" id="GO:0090433">
    <property type="term" value="F:palmitoyl-CoA ligase activity"/>
    <property type="evidence" value="ECO:0007669"/>
    <property type="project" value="TreeGrafter"/>
</dbReference>
<dbReference type="GO" id="GO:0005783">
    <property type="term" value="C:endoplasmic reticulum"/>
    <property type="evidence" value="ECO:0007669"/>
    <property type="project" value="TreeGrafter"/>
</dbReference>
<keyword evidence="4" id="KW-0443">Lipid metabolism</keyword>
<dbReference type="AlphaFoldDB" id="A0A6A0H6H4"/>
<comment type="similarity">
    <text evidence="1">Belongs to the ATP-dependent AMP-binding enzyme family.</text>
</comment>
<dbReference type="InterPro" id="IPR000873">
    <property type="entry name" value="AMP-dep_synth/lig_dom"/>
</dbReference>
<evidence type="ECO:0000256" key="2">
    <source>
        <dbReference type="ARBA" id="ARBA00022598"/>
    </source>
</evidence>
<keyword evidence="5" id="KW-0067">ATP-binding</keyword>
<reference evidence="9" key="1">
    <citation type="submission" date="2014-08" db="EMBL/GenBank/DDBJ databases">
        <authorList>
            <person name="Murali S."/>
            <person name="Richards S."/>
            <person name="Bandaranaike D."/>
            <person name="Bellair M."/>
            <person name="Blankenburg K."/>
            <person name="Chao H."/>
            <person name="Dinh H."/>
            <person name="Doddapaneni H."/>
            <person name="Dugan-Rocha S."/>
            <person name="Elkadiri S."/>
            <person name="Gnanaolivu R."/>
            <person name="Hughes D."/>
            <person name="Lee S."/>
            <person name="Li M."/>
            <person name="Ming W."/>
            <person name="Munidasa M."/>
            <person name="Muniz J."/>
            <person name="Nguyen L."/>
            <person name="Osuji N."/>
            <person name="Pu L.-L."/>
            <person name="Puazo M."/>
            <person name="Skinner E."/>
            <person name="Qu C."/>
            <person name="Quiroz J."/>
            <person name="Raj R."/>
            <person name="Weissenberger G."/>
            <person name="Xin Y."/>
            <person name="Zou X."/>
            <person name="Han Y."/>
            <person name="Worley K."/>
            <person name="Muzny D."/>
            <person name="Gibbs R."/>
        </authorList>
    </citation>
    <scope>NUCLEOTIDE SEQUENCE</scope>
    <source>
        <strain evidence="9">HAZT.00-mixed</strain>
        <tissue evidence="9">Whole organism</tissue>
    </source>
</reference>
<evidence type="ECO:0000313" key="9">
    <source>
        <dbReference type="EMBL" id="KAA0201346.1"/>
    </source>
</evidence>
<dbReference type="GO" id="GO:0005524">
    <property type="term" value="F:ATP binding"/>
    <property type="evidence" value="ECO:0007669"/>
    <property type="project" value="UniProtKB-KW"/>
</dbReference>
<dbReference type="GO" id="GO:0035336">
    <property type="term" value="P:long-chain fatty-acyl-CoA metabolic process"/>
    <property type="evidence" value="ECO:0007669"/>
    <property type="project" value="TreeGrafter"/>
</dbReference>
<name>A0A6A0H6H4_HYAAZ</name>
<gene>
    <name evidence="9" type="ORF">HAZT_HAZT000553</name>
</gene>
<keyword evidence="3" id="KW-0547">Nucleotide-binding</keyword>
<evidence type="ECO:0000259" key="8">
    <source>
        <dbReference type="Pfam" id="PF00501"/>
    </source>
</evidence>
<keyword evidence="4" id="KW-0276">Fatty acid metabolism</keyword>
<dbReference type="OrthoDB" id="1700726at2759"/>
<dbReference type="PROSITE" id="PS00455">
    <property type="entry name" value="AMP_BINDING"/>
    <property type="match status" value="1"/>
</dbReference>
<dbReference type="Pfam" id="PF00501">
    <property type="entry name" value="AMP-binding"/>
    <property type="match status" value="1"/>
</dbReference>
<evidence type="ECO:0000256" key="6">
    <source>
        <dbReference type="ARBA" id="ARBA00026121"/>
    </source>
</evidence>
<evidence type="ECO:0000256" key="5">
    <source>
        <dbReference type="ARBA" id="ARBA00022840"/>
    </source>
</evidence>
<evidence type="ECO:0000256" key="4">
    <source>
        <dbReference type="ARBA" id="ARBA00022832"/>
    </source>
</evidence>
<reference evidence="9" key="3">
    <citation type="submission" date="2019-06" db="EMBL/GenBank/DDBJ databases">
        <authorList>
            <person name="Poynton C."/>
            <person name="Hasenbein S."/>
            <person name="Benoit J.B."/>
            <person name="Sepulveda M.S."/>
            <person name="Poelchau M.F."/>
            <person name="Murali S.C."/>
            <person name="Chen S."/>
            <person name="Glastad K.M."/>
            <person name="Werren J.H."/>
            <person name="Vineis J.H."/>
            <person name="Bowen J.L."/>
            <person name="Friedrich M."/>
            <person name="Jones J."/>
            <person name="Robertson H.M."/>
            <person name="Feyereisen R."/>
            <person name="Mechler-Hickson A."/>
            <person name="Mathers N."/>
            <person name="Lee C.E."/>
            <person name="Colbourne J.K."/>
            <person name="Biales A."/>
            <person name="Johnston J.S."/>
            <person name="Wellborn G.A."/>
            <person name="Rosendale A.J."/>
            <person name="Cridge A.G."/>
            <person name="Munoz-Torres M.C."/>
            <person name="Bain P.A."/>
            <person name="Manny A.R."/>
            <person name="Major K.M."/>
            <person name="Lambert F.N."/>
            <person name="Vulpe C.D."/>
            <person name="Tuck P."/>
            <person name="Blalock B.J."/>
            <person name="Lin Y.-Y."/>
            <person name="Smith M.E."/>
            <person name="Ochoa-Acuna H."/>
            <person name="Chen M.-J.M."/>
            <person name="Childers C.P."/>
            <person name="Qu J."/>
            <person name="Dugan S."/>
            <person name="Lee S.L."/>
            <person name="Chao H."/>
            <person name="Dinh H."/>
            <person name="Han Y."/>
            <person name="Doddapaneni H."/>
            <person name="Worley K.C."/>
            <person name="Muzny D.M."/>
            <person name="Gibbs R.A."/>
            <person name="Richards S."/>
        </authorList>
    </citation>
    <scope>NUCLEOTIDE SEQUENCE</scope>
    <source>
        <strain evidence="9">HAZT.00-mixed</strain>
        <tissue evidence="9">Whole organism</tissue>
    </source>
</reference>
<dbReference type="Gene3D" id="3.40.50.12780">
    <property type="entry name" value="N-terminal domain of ligase-like"/>
    <property type="match status" value="1"/>
</dbReference>
<keyword evidence="2" id="KW-0436">Ligase</keyword>
<comment type="catalytic activity">
    <reaction evidence="7">
        <text>a long-chain fatty acid + ATP + CoA = a long-chain fatty acyl-CoA + AMP + diphosphate</text>
        <dbReference type="Rhea" id="RHEA:15421"/>
        <dbReference type="ChEBI" id="CHEBI:30616"/>
        <dbReference type="ChEBI" id="CHEBI:33019"/>
        <dbReference type="ChEBI" id="CHEBI:57287"/>
        <dbReference type="ChEBI" id="CHEBI:57560"/>
        <dbReference type="ChEBI" id="CHEBI:83139"/>
        <dbReference type="ChEBI" id="CHEBI:456215"/>
        <dbReference type="EC" id="6.2.1.3"/>
    </reaction>
</comment>
<feature type="domain" description="AMP-dependent synthetase/ligase" evidence="8">
    <location>
        <begin position="80"/>
        <end position="489"/>
    </location>
</feature>
<dbReference type="EMBL" id="JQDR03005580">
    <property type="protein sequence ID" value="KAA0201346.1"/>
    <property type="molecule type" value="Genomic_DNA"/>
</dbReference>
<dbReference type="Proteomes" id="UP000711488">
    <property type="component" value="Unassembled WGS sequence"/>
</dbReference>
<dbReference type="GO" id="GO:0005811">
    <property type="term" value="C:lipid droplet"/>
    <property type="evidence" value="ECO:0007669"/>
    <property type="project" value="TreeGrafter"/>
</dbReference>
<dbReference type="SUPFAM" id="SSF56801">
    <property type="entry name" value="Acetyl-CoA synthetase-like"/>
    <property type="match status" value="1"/>
</dbReference>
<evidence type="ECO:0000256" key="1">
    <source>
        <dbReference type="ARBA" id="ARBA00006432"/>
    </source>
</evidence>
<dbReference type="InterPro" id="IPR042099">
    <property type="entry name" value="ANL_N_sf"/>
</dbReference>
<dbReference type="InterPro" id="IPR020845">
    <property type="entry name" value="AMP-binding_CS"/>
</dbReference>
<dbReference type="GO" id="GO:0030182">
    <property type="term" value="P:neuron differentiation"/>
    <property type="evidence" value="ECO:0007669"/>
    <property type="project" value="TreeGrafter"/>
</dbReference>
<protein>
    <recommendedName>
        <fullName evidence="6">long-chain-fatty-acid--CoA ligase</fullName>
        <ecNumber evidence="6">6.2.1.3</ecNumber>
    </recommendedName>
</protein>
<accession>A0A6A0H6H4</accession>
<dbReference type="PANTHER" id="PTHR43272">
    <property type="entry name" value="LONG-CHAIN-FATTY-ACID--COA LIGASE"/>
    <property type="match status" value="1"/>
</dbReference>
<organism evidence="9">
    <name type="scientific">Hyalella azteca</name>
    <name type="common">Amphipod</name>
    <dbReference type="NCBI Taxonomy" id="294128"/>
    <lineage>
        <taxon>Eukaryota</taxon>
        <taxon>Metazoa</taxon>
        <taxon>Ecdysozoa</taxon>
        <taxon>Arthropoda</taxon>
        <taxon>Crustacea</taxon>
        <taxon>Multicrustacea</taxon>
        <taxon>Malacostraca</taxon>
        <taxon>Eumalacostraca</taxon>
        <taxon>Peracarida</taxon>
        <taxon>Amphipoda</taxon>
        <taxon>Senticaudata</taxon>
        <taxon>Talitrida</taxon>
        <taxon>Talitroidea</taxon>
        <taxon>Hyalellidae</taxon>
        <taxon>Hyalella</taxon>
    </lineage>
</organism>
<dbReference type="GO" id="GO:0005886">
    <property type="term" value="C:plasma membrane"/>
    <property type="evidence" value="ECO:0007669"/>
    <property type="project" value="TreeGrafter"/>
</dbReference>
<evidence type="ECO:0000256" key="3">
    <source>
        <dbReference type="ARBA" id="ARBA00022741"/>
    </source>
</evidence>
<evidence type="ECO:0000256" key="7">
    <source>
        <dbReference type="ARBA" id="ARBA00036813"/>
    </source>
</evidence>
<proteinExistence type="inferred from homology"/>